<dbReference type="Proteomes" id="UP000054350">
    <property type="component" value="Unassembled WGS sequence"/>
</dbReference>
<evidence type="ECO:0000313" key="3">
    <source>
        <dbReference type="Proteomes" id="UP000054350"/>
    </source>
</evidence>
<evidence type="ECO:0000313" key="2">
    <source>
        <dbReference type="EMBL" id="KNE71412.1"/>
    </source>
</evidence>
<name>A0A0L0T9I6_ALLM3</name>
<keyword evidence="3" id="KW-1185">Reference proteome</keyword>
<organism evidence="2 3">
    <name type="scientific">Allomyces macrogynus (strain ATCC 38327)</name>
    <name type="common">Allomyces javanicus var. macrogynus</name>
    <dbReference type="NCBI Taxonomy" id="578462"/>
    <lineage>
        <taxon>Eukaryota</taxon>
        <taxon>Fungi</taxon>
        <taxon>Fungi incertae sedis</taxon>
        <taxon>Blastocladiomycota</taxon>
        <taxon>Blastocladiomycetes</taxon>
        <taxon>Blastocladiales</taxon>
        <taxon>Blastocladiaceae</taxon>
        <taxon>Allomyces</taxon>
    </lineage>
</organism>
<protein>
    <submittedName>
        <fullName evidence="2">Uncharacterized protein</fullName>
    </submittedName>
</protein>
<dbReference type="EMBL" id="GG745371">
    <property type="protein sequence ID" value="KNE71412.1"/>
    <property type="molecule type" value="Genomic_DNA"/>
</dbReference>
<feature type="region of interest" description="Disordered" evidence="1">
    <location>
        <begin position="34"/>
        <end position="70"/>
    </location>
</feature>
<sequence length="122" mass="12680">MIATPPSLAPGIGLLAGAAGIALLTSAAAAQALSSRSNKSGSAAAHEEAPAAAVYDPMAPGTPSSPARVNRAANRSGYSLCNRYEFEPFEPEVPEQHARAKTADTMLQAARDRREYSVTQRV</sequence>
<dbReference type="AlphaFoldDB" id="A0A0L0T9I6"/>
<proteinExistence type="predicted"/>
<reference evidence="2 3" key="1">
    <citation type="submission" date="2009-11" db="EMBL/GenBank/DDBJ databases">
        <title>Annotation of Allomyces macrogynus ATCC 38327.</title>
        <authorList>
            <consortium name="The Broad Institute Genome Sequencing Platform"/>
            <person name="Russ C."/>
            <person name="Cuomo C."/>
            <person name="Burger G."/>
            <person name="Gray M.W."/>
            <person name="Holland P.W.H."/>
            <person name="King N."/>
            <person name="Lang F.B.F."/>
            <person name="Roger A.J."/>
            <person name="Ruiz-Trillo I."/>
            <person name="Young S.K."/>
            <person name="Zeng Q."/>
            <person name="Gargeya S."/>
            <person name="Fitzgerald M."/>
            <person name="Haas B."/>
            <person name="Abouelleil A."/>
            <person name="Alvarado L."/>
            <person name="Arachchi H.M."/>
            <person name="Berlin A."/>
            <person name="Chapman S.B."/>
            <person name="Gearin G."/>
            <person name="Goldberg J."/>
            <person name="Griggs A."/>
            <person name="Gujja S."/>
            <person name="Hansen M."/>
            <person name="Heiman D."/>
            <person name="Howarth C."/>
            <person name="Larimer J."/>
            <person name="Lui A."/>
            <person name="MacDonald P.J.P."/>
            <person name="McCowen C."/>
            <person name="Montmayeur A."/>
            <person name="Murphy C."/>
            <person name="Neiman D."/>
            <person name="Pearson M."/>
            <person name="Priest M."/>
            <person name="Roberts A."/>
            <person name="Saif S."/>
            <person name="Shea T."/>
            <person name="Sisk P."/>
            <person name="Stolte C."/>
            <person name="Sykes S."/>
            <person name="Wortman J."/>
            <person name="Nusbaum C."/>
            <person name="Birren B."/>
        </authorList>
    </citation>
    <scope>NUCLEOTIDE SEQUENCE [LARGE SCALE GENOMIC DNA]</scope>
    <source>
        <strain evidence="2 3">ATCC 38327</strain>
    </source>
</reference>
<reference evidence="3" key="2">
    <citation type="submission" date="2009-11" db="EMBL/GenBank/DDBJ databases">
        <title>The Genome Sequence of Allomyces macrogynus strain ATCC 38327.</title>
        <authorList>
            <consortium name="The Broad Institute Genome Sequencing Platform"/>
            <person name="Russ C."/>
            <person name="Cuomo C."/>
            <person name="Shea T."/>
            <person name="Young S.K."/>
            <person name="Zeng Q."/>
            <person name="Koehrsen M."/>
            <person name="Haas B."/>
            <person name="Borodovsky M."/>
            <person name="Guigo R."/>
            <person name="Alvarado L."/>
            <person name="Berlin A."/>
            <person name="Borenstein D."/>
            <person name="Chen Z."/>
            <person name="Engels R."/>
            <person name="Freedman E."/>
            <person name="Gellesch M."/>
            <person name="Goldberg J."/>
            <person name="Griggs A."/>
            <person name="Gujja S."/>
            <person name="Heiman D."/>
            <person name="Hepburn T."/>
            <person name="Howarth C."/>
            <person name="Jen D."/>
            <person name="Larson L."/>
            <person name="Lewis B."/>
            <person name="Mehta T."/>
            <person name="Park D."/>
            <person name="Pearson M."/>
            <person name="Roberts A."/>
            <person name="Saif S."/>
            <person name="Shenoy N."/>
            <person name="Sisk P."/>
            <person name="Stolte C."/>
            <person name="Sykes S."/>
            <person name="Walk T."/>
            <person name="White J."/>
            <person name="Yandava C."/>
            <person name="Burger G."/>
            <person name="Gray M.W."/>
            <person name="Holland P.W.H."/>
            <person name="King N."/>
            <person name="Lang F.B.F."/>
            <person name="Roger A.J."/>
            <person name="Ruiz-Trillo I."/>
            <person name="Lander E."/>
            <person name="Nusbaum C."/>
        </authorList>
    </citation>
    <scope>NUCLEOTIDE SEQUENCE [LARGE SCALE GENOMIC DNA]</scope>
    <source>
        <strain evidence="3">ATCC 38327</strain>
    </source>
</reference>
<evidence type="ECO:0000256" key="1">
    <source>
        <dbReference type="SAM" id="MobiDB-lite"/>
    </source>
</evidence>
<gene>
    <name evidence="2" type="ORF">AMAG_20350</name>
</gene>
<accession>A0A0L0T9I6</accession>
<dbReference type="VEuPathDB" id="FungiDB:AMAG_20350"/>